<reference evidence="3" key="2">
    <citation type="journal article" date="2020" name="Nat. Commun.">
        <title>Large-scale genome sequencing of mycorrhizal fungi provides insights into the early evolution of symbiotic traits.</title>
        <authorList>
            <person name="Miyauchi S."/>
            <person name="Kiss E."/>
            <person name="Kuo A."/>
            <person name="Drula E."/>
            <person name="Kohler A."/>
            <person name="Sanchez-Garcia M."/>
            <person name="Morin E."/>
            <person name="Andreopoulos B."/>
            <person name="Barry K.W."/>
            <person name="Bonito G."/>
            <person name="Buee M."/>
            <person name="Carver A."/>
            <person name="Chen C."/>
            <person name="Cichocki N."/>
            <person name="Clum A."/>
            <person name="Culley D."/>
            <person name="Crous P.W."/>
            <person name="Fauchery L."/>
            <person name="Girlanda M."/>
            <person name="Hayes R.D."/>
            <person name="Keri Z."/>
            <person name="LaButti K."/>
            <person name="Lipzen A."/>
            <person name="Lombard V."/>
            <person name="Magnuson J."/>
            <person name="Maillard F."/>
            <person name="Murat C."/>
            <person name="Nolan M."/>
            <person name="Ohm R.A."/>
            <person name="Pangilinan J."/>
            <person name="Pereira M.F."/>
            <person name="Perotto S."/>
            <person name="Peter M."/>
            <person name="Pfister S."/>
            <person name="Riley R."/>
            <person name="Sitrit Y."/>
            <person name="Stielow J.B."/>
            <person name="Szollosi G."/>
            <person name="Zifcakova L."/>
            <person name="Stursova M."/>
            <person name="Spatafora J.W."/>
            <person name="Tedersoo L."/>
            <person name="Vaario L.M."/>
            <person name="Yamada A."/>
            <person name="Yan M."/>
            <person name="Wang P."/>
            <person name="Xu J."/>
            <person name="Bruns T."/>
            <person name="Baldrian P."/>
            <person name="Vilgalys R."/>
            <person name="Dunand C."/>
            <person name="Henrissat B."/>
            <person name="Grigoriev I.V."/>
            <person name="Hibbett D."/>
            <person name="Nagy L.G."/>
            <person name="Martin F.M."/>
        </authorList>
    </citation>
    <scope>NUCLEOTIDE SEQUENCE</scope>
    <source>
        <strain evidence="3">BED1</strain>
    </source>
</reference>
<gene>
    <name evidence="3" type="ORF">L210DRAFT_3445036</name>
</gene>
<dbReference type="InterPro" id="IPR002347">
    <property type="entry name" value="SDR_fam"/>
</dbReference>
<dbReference type="SUPFAM" id="SSF51735">
    <property type="entry name" value="NAD(P)-binding Rossmann-fold domains"/>
    <property type="match status" value="1"/>
</dbReference>
<keyword evidence="4" id="KW-1185">Reference proteome</keyword>
<evidence type="ECO:0000313" key="3">
    <source>
        <dbReference type="EMBL" id="KAF8443985.1"/>
    </source>
</evidence>
<reference evidence="3" key="1">
    <citation type="submission" date="2019-10" db="EMBL/GenBank/DDBJ databases">
        <authorList>
            <consortium name="DOE Joint Genome Institute"/>
            <person name="Kuo A."/>
            <person name="Miyauchi S."/>
            <person name="Kiss E."/>
            <person name="Drula E."/>
            <person name="Kohler A."/>
            <person name="Sanchez-Garcia M."/>
            <person name="Andreopoulos B."/>
            <person name="Barry K.W."/>
            <person name="Bonito G."/>
            <person name="Buee M."/>
            <person name="Carver A."/>
            <person name="Chen C."/>
            <person name="Cichocki N."/>
            <person name="Clum A."/>
            <person name="Culley D."/>
            <person name="Crous P.W."/>
            <person name="Fauchery L."/>
            <person name="Girlanda M."/>
            <person name="Hayes R."/>
            <person name="Keri Z."/>
            <person name="LaButti K."/>
            <person name="Lipzen A."/>
            <person name="Lombard V."/>
            <person name="Magnuson J."/>
            <person name="Maillard F."/>
            <person name="Morin E."/>
            <person name="Murat C."/>
            <person name="Nolan M."/>
            <person name="Ohm R."/>
            <person name="Pangilinan J."/>
            <person name="Pereira M."/>
            <person name="Perotto S."/>
            <person name="Peter M."/>
            <person name="Riley R."/>
            <person name="Sitrit Y."/>
            <person name="Stielow B."/>
            <person name="Szollosi G."/>
            <person name="Zifcakova L."/>
            <person name="Stursova M."/>
            <person name="Spatafora J.W."/>
            <person name="Tedersoo L."/>
            <person name="Vaario L.-M."/>
            <person name="Yamada A."/>
            <person name="Yan M."/>
            <person name="Wang P."/>
            <person name="Xu J."/>
            <person name="Bruns T."/>
            <person name="Baldrian P."/>
            <person name="Vilgalys R."/>
            <person name="Henrissat B."/>
            <person name="Grigoriev I.V."/>
            <person name="Hibbett D."/>
            <person name="Nagy L.G."/>
            <person name="Martin F.M."/>
        </authorList>
    </citation>
    <scope>NUCLEOTIDE SEQUENCE</scope>
    <source>
        <strain evidence="3">BED1</strain>
    </source>
</reference>
<proteinExistence type="inferred from homology"/>
<dbReference type="EMBL" id="WHUW01000007">
    <property type="protein sequence ID" value="KAF8443985.1"/>
    <property type="molecule type" value="Genomic_DNA"/>
</dbReference>
<sequence>MVANPGVCVIDWIMAVNVRGTFLCYDYAATQMMTQGHGGRIIGASSIAGKYGFPSWSAYAASKIAIKGLAQTAGGDCTVFIAHAPVVNNR</sequence>
<keyword evidence="2" id="KW-0560">Oxidoreductase</keyword>
<protein>
    <submittedName>
        <fullName evidence="3">Uncharacterized protein</fullName>
    </submittedName>
</protein>
<accession>A0AAD4GHD7</accession>
<dbReference type="PANTHER" id="PTHR24321">
    <property type="entry name" value="DEHYDROGENASES, SHORT CHAIN"/>
    <property type="match status" value="1"/>
</dbReference>
<name>A0AAD4GHD7_BOLED</name>
<dbReference type="Pfam" id="PF00106">
    <property type="entry name" value="adh_short"/>
    <property type="match status" value="1"/>
</dbReference>
<dbReference type="PANTHER" id="PTHR24321:SF8">
    <property type="entry name" value="ESTRADIOL 17-BETA-DEHYDROGENASE 8-RELATED"/>
    <property type="match status" value="1"/>
</dbReference>
<organism evidence="3 4">
    <name type="scientific">Boletus edulis BED1</name>
    <dbReference type="NCBI Taxonomy" id="1328754"/>
    <lineage>
        <taxon>Eukaryota</taxon>
        <taxon>Fungi</taxon>
        <taxon>Dikarya</taxon>
        <taxon>Basidiomycota</taxon>
        <taxon>Agaricomycotina</taxon>
        <taxon>Agaricomycetes</taxon>
        <taxon>Agaricomycetidae</taxon>
        <taxon>Boletales</taxon>
        <taxon>Boletineae</taxon>
        <taxon>Boletaceae</taxon>
        <taxon>Boletoideae</taxon>
        <taxon>Boletus</taxon>
    </lineage>
</organism>
<dbReference type="InterPro" id="IPR036291">
    <property type="entry name" value="NAD(P)-bd_dom_sf"/>
</dbReference>
<evidence type="ECO:0000256" key="2">
    <source>
        <dbReference type="ARBA" id="ARBA00023002"/>
    </source>
</evidence>
<comment type="similarity">
    <text evidence="1">Belongs to the short-chain dehydrogenases/reductases (SDR) family.</text>
</comment>
<dbReference type="GO" id="GO:0016491">
    <property type="term" value="F:oxidoreductase activity"/>
    <property type="evidence" value="ECO:0007669"/>
    <property type="project" value="UniProtKB-KW"/>
</dbReference>
<dbReference type="AlphaFoldDB" id="A0AAD4GHD7"/>
<dbReference type="Proteomes" id="UP001194468">
    <property type="component" value="Unassembled WGS sequence"/>
</dbReference>
<dbReference type="Gene3D" id="3.40.50.720">
    <property type="entry name" value="NAD(P)-binding Rossmann-like Domain"/>
    <property type="match status" value="1"/>
</dbReference>
<evidence type="ECO:0000313" key="4">
    <source>
        <dbReference type="Proteomes" id="UP001194468"/>
    </source>
</evidence>
<comment type="caution">
    <text evidence="3">The sequence shown here is derived from an EMBL/GenBank/DDBJ whole genome shotgun (WGS) entry which is preliminary data.</text>
</comment>
<dbReference type="PRINTS" id="PR00081">
    <property type="entry name" value="GDHRDH"/>
</dbReference>
<evidence type="ECO:0000256" key="1">
    <source>
        <dbReference type="ARBA" id="ARBA00006484"/>
    </source>
</evidence>